<keyword evidence="2" id="KW-1185">Reference proteome</keyword>
<comment type="caution">
    <text evidence="1">The sequence shown here is derived from an EMBL/GenBank/DDBJ whole genome shotgun (WGS) entry which is preliminary data.</text>
</comment>
<proteinExistence type="predicted"/>
<evidence type="ECO:0000313" key="1">
    <source>
        <dbReference type="EMBL" id="GBN77128.1"/>
    </source>
</evidence>
<dbReference type="AlphaFoldDB" id="A0A4Y2RN61"/>
<protein>
    <submittedName>
        <fullName evidence="1">Uncharacterized protein</fullName>
    </submittedName>
</protein>
<evidence type="ECO:0000313" key="2">
    <source>
        <dbReference type="Proteomes" id="UP000499080"/>
    </source>
</evidence>
<accession>A0A4Y2RN61</accession>
<sequence length="379" mass="43452">MAKRISYYIKDSSGSEMYCRKQNGDEYYLPTDDPERVYALNAKKQKRYAHESSGKELYAEIHDEPIIIGNKEESPLYAKNESGSDYYPTKNGKNITAFDANDKVIYACDEKSQPFYPRDEHENEYAVNNTLIANKEGTKFIHPRDVNGKSIIYPYPFYDPQGMADYPFERNTDGDEMYPKDRNGDQYYPGDIAFSKDNLPLYAYTKDGKIIFETNSIGDETYFSNPDDLTDVMTTSTGEHLQRYAQTVEGEEIYPKLTVSVSPFRQMEIILNDTYAIDSNDKPKYPLDINGNEYTMNPIGNDPDKVFPLGYPITNDEKIIVPNVNNEPLLGIVPGVSLSDIEGLIRPNWPYNANDYVTSIKSTRPSRSPRQYPYEMKMI</sequence>
<reference evidence="1 2" key="1">
    <citation type="journal article" date="2019" name="Sci. Rep.">
        <title>Orb-weaving spider Araneus ventricosus genome elucidates the spidroin gene catalogue.</title>
        <authorList>
            <person name="Kono N."/>
            <person name="Nakamura H."/>
            <person name="Ohtoshi R."/>
            <person name="Moran D.A.P."/>
            <person name="Shinohara A."/>
            <person name="Yoshida Y."/>
            <person name="Fujiwara M."/>
            <person name="Mori M."/>
            <person name="Tomita M."/>
            <person name="Arakawa K."/>
        </authorList>
    </citation>
    <scope>NUCLEOTIDE SEQUENCE [LARGE SCALE GENOMIC DNA]</scope>
</reference>
<gene>
    <name evidence="1" type="ORF">AVEN_158049_1</name>
</gene>
<name>A0A4Y2RN61_ARAVE</name>
<organism evidence="1 2">
    <name type="scientific">Araneus ventricosus</name>
    <name type="common">Orbweaver spider</name>
    <name type="synonym">Epeira ventricosa</name>
    <dbReference type="NCBI Taxonomy" id="182803"/>
    <lineage>
        <taxon>Eukaryota</taxon>
        <taxon>Metazoa</taxon>
        <taxon>Ecdysozoa</taxon>
        <taxon>Arthropoda</taxon>
        <taxon>Chelicerata</taxon>
        <taxon>Arachnida</taxon>
        <taxon>Araneae</taxon>
        <taxon>Araneomorphae</taxon>
        <taxon>Entelegynae</taxon>
        <taxon>Araneoidea</taxon>
        <taxon>Araneidae</taxon>
        <taxon>Araneus</taxon>
    </lineage>
</organism>
<dbReference type="EMBL" id="BGPR01017730">
    <property type="protein sequence ID" value="GBN77128.1"/>
    <property type="molecule type" value="Genomic_DNA"/>
</dbReference>
<dbReference type="OrthoDB" id="6429842at2759"/>
<dbReference type="Proteomes" id="UP000499080">
    <property type="component" value="Unassembled WGS sequence"/>
</dbReference>